<organism evidence="2 3">
    <name type="scientific">Aspergillus luchuensis (strain CBS 106.47)</name>
    <dbReference type="NCBI Taxonomy" id="1137211"/>
    <lineage>
        <taxon>Eukaryota</taxon>
        <taxon>Fungi</taxon>
        <taxon>Dikarya</taxon>
        <taxon>Ascomycota</taxon>
        <taxon>Pezizomycotina</taxon>
        <taxon>Eurotiomycetes</taxon>
        <taxon>Eurotiomycetidae</taxon>
        <taxon>Eurotiales</taxon>
        <taxon>Aspergillaceae</taxon>
        <taxon>Aspergillus</taxon>
        <taxon>Aspergillus subgen. Circumdati</taxon>
    </lineage>
</organism>
<proteinExistence type="predicted"/>
<feature type="region of interest" description="Disordered" evidence="1">
    <location>
        <begin position="262"/>
        <end position="287"/>
    </location>
</feature>
<reference evidence="3" key="1">
    <citation type="journal article" date="2017" name="Genome Biol.">
        <title>Comparative genomics reveals high biological diversity and specific adaptations in the industrially and medically important fungal genus Aspergillus.</title>
        <authorList>
            <person name="de Vries R.P."/>
            <person name="Riley R."/>
            <person name="Wiebenga A."/>
            <person name="Aguilar-Osorio G."/>
            <person name="Amillis S."/>
            <person name="Uchima C.A."/>
            <person name="Anderluh G."/>
            <person name="Asadollahi M."/>
            <person name="Askin M."/>
            <person name="Barry K."/>
            <person name="Battaglia E."/>
            <person name="Bayram O."/>
            <person name="Benocci T."/>
            <person name="Braus-Stromeyer S.A."/>
            <person name="Caldana C."/>
            <person name="Canovas D."/>
            <person name="Cerqueira G.C."/>
            <person name="Chen F."/>
            <person name="Chen W."/>
            <person name="Choi C."/>
            <person name="Clum A."/>
            <person name="Dos Santos R.A."/>
            <person name="Damasio A.R."/>
            <person name="Diallinas G."/>
            <person name="Emri T."/>
            <person name="Fekete E."/>
            <person name="Flipphi M."/>
            <person name="Freyberg S."/>
            <person name="Gallo A."/>
            <person name="Gournas C."/>
            <person name="Habgood R."/>
            <person name="Hainaut M."/>
            <person name="Harispe M.L."/>
            <person name="Henrissat B."/>
            <person name="Hilden K.S."/>
            <person name="Hope R."/>
            <person name="Hossain A."/>
            <person name="Karabika E."/>
            <person name="Karaffa L."/>
            <person name="Karanyi Z."/>
            <person name="Krasevec N."/>
            <person name="Kuo A."/>
            <person name="Kusch H."/>
            <person name="LaButti K."/>
            <person name="Lagendijk E.L."/>
            <person name="Lapidus A."/>
            <person name="Levasseur A."/>
            <person name="Lindquist E."/>
            <person name="Lipzen A."/>
            <person name="Logrieco A.F."/>
            <person name="MacCabe A."/>
            <person name="Maekelae M.R."/>
            <person name="Malavazi I."/>
            <person name="Melin P."/>
            <person name="Meyer V."/>
            <person name="Mielnichuk N."/>
            <person name="Miskei M."/>
            <person name="Molnar A.P."/>
            <person name="Mule G."/>
            <person name="Ngan C.Y."/>
            <person name="Orejas M."/>
            <person name="Orosz E."/>
            <person name="Ouedraogo J.P."/>
            <person name="Overkamp K.M."/>
            <person name="Park H.-S."/>
            <person name="Perrone G."/>
            <person name="Piumi F."/>
            <person name="Punt P.J."/>
            <person name="Ram A.F."/>
            <person name="Ramon A."/>
            <person name="Rauscher S."/>
            <person name="Record E."/>
            <person name="Riano-Pachon D.M."/>
            <person name="Robert V."/>
            <person name="Roehrig J."/>
            <person name="Ruller R."/>
            <person name="Salamov A."/>
            <person name="Salih N.S."/>
            <person name="Samson R.A."/>
            <person name="Sandor E."/>
            <person name="Sanguinetti M."/>
            <person name="Schuetze T."/>
            <person name="Sepcic K."/>
            <person name="Shelest E."/>
            <person name="Sherlock G."/>
            <person name="Sophianopoulou V."/>
            <person name="Squina F.M."/>
            <person name="Sun H."/>
            <person name="Susca A."/>
            <person name="Todd R.B."/>
            <person name="Tsang A."/>
            <person name="Unkles S.E."/>
            <person name="van de Wiele N."/>
            <person name="van Rossen-Uffink D."/>
            <person name="Oliveira J.V."/>
            <person name="Vesth T.C."/>
            <person name="Visser J."/>
            <person name="Yu J.-H."/>
            <person name="Zhou M."/>
            <person name="Andersen M.R."/>
            <person name="Archer D.B."/>
            <person name="Baker S.E."/>
            <person name="Benoit I."/>
            <person name="Brakhage A.A."/>
            <person name="Braus G.H."/>
            <person name="Fischer R."/>
            <person name="Frisvad J.C."/>
            <person name="Goldman G.H."/>
            <person name="Houbraken J."/>
            <person name="Oakley B."/>
            <person name="Pocsi I."/>
            <person name="Scazzocchio C."/>
            <person name="Seiboth B."/>
            <person name="vanKuyk P.A."/>
            <person name="Wortman J."/>
            <person name="Dyer P.S."/>
            <person name="Grigoriev I.V."/>
        </authorList>
    </citation>
    <scope>NUCLEOTIDE SEQUENCE [LARGE SCALE GENOMIC DNA]</scope>
    <source>
        <strain evidence="3">CBS 106.47</strain>
    </source>
</reference>
<evidence type="ECO:0000313" key="2">
    <source>
        <dbReference type="EMBL" id="OJZ79529.1"/>
    </source>
</evidence>
<dbReference type="OrthoDB" id="4506729at2759"/>
<accession>A0A1M3SYD6</accession>
<sequence>MNSSNPARGHRTLHVLARPQSSAPAAALYDAEHPHNARHSALVLGPYGKPPDLARFGIVLLIVEDIGVARVFALIQTLVLASEQHRAMVRKLAVVWQMGKLDNRRWVNMQHFLDLDREEFQILRFVLYYRRNRNHEPSRNLGTRIRFRKGSVDVEQTIRRYLNTRRGSMLVGGMNPLRGWGKADTSDEAILTNHLSPVCARQSIRNQVRAIVQPKLSDDLRLLDLDVEPYHQWLDPDSTVADPTGPSRNHLQWVASRIAEGRGHPGQVIPQSNVPWDRGPQDSAPSVFSCVRSPSDCESRFLSQDTLLGRGSVANDAAADEPGALAPLRDRGGEEPARESGTRDTSLVAVPEAGIPRGQGNVHSKFA</sequence>
<dbReference type="VEuPathDB" id="FungiDB:ASPFODRAFT_148940"/>
<feature type="compositionally biased region" description="Basic and acidic residues" evidence="1">
    <location>
        <begin position="328"/>
        <end position="342"/>
    </location>
</feature>
<evidence type="ECO:0000256" key="1">
    <source>
        <dbReference type="SAM" id="MobiDB-lite"/>
    </source>
</evidence>
<dbReference type="Gene3D" id="3.40.50.80">
    <property type="entry name" value="Nucleotide-binding domain of ferredoxin-NADP reductase (FNR) module"/>
    <property type="match status" value="1"/>
</dbReference>
<feature type="region of interest" description="Disordered" evidence="1">
    <location>
        <begin position="318"/>
        <end position="367"/>
    </location>
</feature>
<evidence type="ECO:0000313" key="3">
    <source>
        <dbReference type="Proteomes" id="UP000184063"/>
    </source>
</evidence>
<dbReference type="InterPro" id="IPR039261">
    <property type="entry name" value="FNR_nucleotide-bd"/>
</dbReference>
<gene>
    <name evidence="2" type="ORF">ASPFODRAFT_148940</name>
</gene>
<name>A0A1M3SYD6_ASPLC</name>
<dbReference type="AlphaFoldDB" id="A0A1M3SYD6"/>
<dbReference type="EMBL" id="KV878297">
    <property type="protein sequence ID" value="OJZ79529.1"/>
    <property type="molecule type" value="Genomic_DNA"/>
</dbReference>
<dbReference type="Proteomes" id="UP000184063">
    <property type="component" value="Unassembled WGS sequence"/>
</dbReference>
<protein>
    <submittedName>
        <fullName evidence="2">Uncharacterized protein</fullName>
    </submittedName>
</protein>